<protein>
    <submittedName>
        <fullName evidence="2">RNA processing factor Prp31</fullName>
    </submittedName>
</protein>
<dbReference type="SUPFAM" id="SSF161266">
    <property type="entry name" value="Gam-like"/>
    <property type="match status" value="1"/>
</dbReference>
<accession>A0AAJ1WSN2</accession>
<dbReference type="Pfam" id="PF07352">
    <property type="entry name" value="Phage_Mu_Gam"/>
    <property type="match status" value="1"/>
</dbReference>
<dbReference type="RefSeq" id="WP_307253206.1">
    <property type="nucleotide sequence ID" value="NZ_JAUSUV010000008.1"/>
</dbReference>
<keyword evidence="3" id="KW-1185">Reference proteome</keyword>
<evidence type="ECO:0000313" key="3">
    <source>
        <dbReference type="Proteomes" id="UP001238450"/>
    </source>
</evidence>
<reference evidence="2 3" key="1">
    <citation type="submission" date="2023-07" db="EMBL/GenBank/DDBJ databases">
        <title>Genomic Encyclopedia of Type Strains, Phase IV (KMG-IV): sequencing the most valuable type-strain genomes for metagenomic binning, comparative biology and taxonomic classification.</title>
        <authorList>
            <person name="Goeker M."/>
        </authorList>
    </citation>
    <scope>NUCLEOTIDE SEQUENCE [LARGE SCALE GENOMIC DNA]</scope>
    <source>
        <strain evidence="2 3">DSM 46876</strain>
    </source>
</reference>
<evidence type="ECO:0000313" key="2">
    <source>
        <dbReference type="EMBL" id="MDQ0417895.1"/>
    </source>
</evidence>
<dbReference type="EMBL" id="JAUSUV010000008">
    <property type="protein sequence ID" value="MDQ0417895.1"/>
    <property type="molecule type" value="Genomic_DNA"/>
</dbReference>
<proteinExistence type="predicted"/>
<organism evidence="2 3">
    <name type="scientific">Croceifilum oryzae</name>
    <dbReference type="NCBI Taxonomy" id="1553429"/>
    <lineage>
        <taxon>Bacteria</taxon>
        <taxon>Bacillati</taxon>
        <taxon>Bacillota</taxon>
        <taxon>Bacilli</taxon>
        <taxon>Bacillales</taxon>
        <taxon>Thermoactinomycetaceae</taxon>
        <taxon>Croceifilum</taxon>
    </lineage>
</organism>
<feature type="coiled-coil region" evidence="1">
    <location>
        <begin position="17"/>
        <end position="44"/>
    </location>
</feature>
<dbReference type="GO" id="GO:0003690">
    <property type="term" value="F:double-stranded DNA binding"/>
    <property type="evidence" value="ECO:0007669"/>
    <property type="project" value="InterPro"/>
</dbReference>
<dbReference type="InterPro" id="IPR009951">
    <property type="entry name" value="Host-nuc_inhib_Gam"/>
</dbReference>
<dbReference type="AlphaFoldDB" id="A0AAJ1WSN2"/>
<dbReference type="GO" id="GO:0042262">
    <property type="term" value="P:DNA protection"/>
    <property type="evidence" value="ECO:0007669"/>
    <property type="project" value="InterPro"/>
</dbReference>
<gene>
    <name evidence="2" type="ORF">J2Z48_002079</name>
</gene>
<sequence length="114" mass="13363">MYLMDGYRRKIQNVEDIDYALIQYKKHKDQVDEYKEQRDRVIIQANEWLADVCDKSLKEMKHLETSMKDYYTHQLSEFPSLIVINRPFGKFGLIKTEDGSVFGVEVKDPQGGGV</sequence>
<dbReference type="Proteomes" id="UP001238450">
    <property type="component" value="Unassembled WGS sequence"/>
</dbReference>
<name>A0AAJ1WSN2_9BACL</name>
<keyword evidence="1" id="KW-0175">Coiled coil</keyword>
<evidence type="ECO:0000256" key="1">
    <source>
        <dbReference type="SAM" id="Coils"/>
    </source>
</evidence>
<comment type="caution">
    <text evidence="2">The sequence shown here is derived from an EMBL/GenBank/DDBJ whole genome shotgun (WGS) entry which is preliminary data.</text>
</comment>